<reference evidence="10 11" key="1">
    <citation type="submission" date="2011-08" db="EMBL/GenBank/DDBJ databases">
        <title>The Genome Sequence of Johnsonella ignava ATCC 51276.</title>
        <authorList>
            <consortium name="The Broad Institute Genome Sequencing Platform"/>
            <person name="Earl A."/>
            <person name="Ward D."/>
            <person name="Feldgarden M."/>
            <person name="Gevers D."/>
            <person name="Izard J."/>
            <person name="Blanton J.M."/>
            <person name="Baranova O.V."/>
            <person name="Dewhirst F.E."/>
            <person name="Young S.K."/>
            <person name="Zeng Q."/>
            <person name="Gargeya S."/>
            <person name="Fitzgerald M."/>
            <person name="Haas B."/>
            <person name="Abouelleil A."/>
            <person name="Alvarado L."/>
            <person name="Arachchi H.M."/>
            <person name="Berlin A."/>
            <person name="Brown A."/>
            <person name="Chapman S.B."/>
            <person name="Chen Z."/>
            <person name="Dunbar C."/>
            <person name="Freedman E."/>
            <person name="Gearin G."/>
            <person name="Gellesch M."/>
            <person name="Goldberg J."/>
            <person name="Griggs A."/>
            <person name="Gujja S."/>
            <person name="Heiman D."/>
            <person name="Howarth C."/>
            <person name="Larson L."/>
            <person name="Lui A."/>
            <person name="MacDonald P.J.P."/>
            <person name="Montmayeur A."/>
            <person name="Murphy C."/>
            <person name="Neiman D."/>
            <person name="Pearson M."/>
            <person name="Priest M."/>
            <person name="Roberts A."/>
            <person name="Saif S."/>
            <person name="Shea T."/>
            <person name="Shenoy N."/>
            <person name="Sisk P."/>
            <person name="Stolte C."/>
            <person name="Sykes S."/>
            <person name="Wortman J."/>
            <person name="Nusbaum C."/>
            <person name="Birren B."/>
        </authorList>
    </citation>
    <scope>NUCLEOTIDE SEQUENCE [LARGE SCALE GENOMIC DNA]</scope>
    <source>
        <strain evidence="10 11">ATCC 51276</strain>
    </source>
</reference>
<dbReference type="InterPro" id="IPR036250">
    <property type="entry name" value="AcylCo_DH-like_C"/>
</dbReference>
<evidence type="ECO:0000259" key="8">
    <source>
        <dbReference type="Pfam" id="PF02770"/>
    </source>
</evidence>
<feature type="domain" description="Acyl-CoA dehydrogenase/oxidase N-terminal" evidence="9">
    <location>
        <begin position="6"/>
        <end position="111"/>
    </location>
</feature>
<protein>
    <recommendedName>
        <fullName evidence="12">Acyl-CoA dehydrogenase</fullName>
    </recommendedName>
</protein>
<evidence type="ECO:0000259" key="7">
    <source>
        <dbReference type="Pfam" id="PF00441"/>
    </source>
</evidence>
<dbReference type="Proteomes" id="UP000003011">
    <property type="component" value="Unassembled WGS sequence"/>
</dbReference>
<keyword evidence="4 6" id="KW-0274">FAD</keyword>
<keyword evidence="3 6" id="KW-0285">Flavoprotein</keyword>
<accession>G5GFS6</accession>
<dbReference type="AlphaFoldDB" id="G5GFS6"/>
<dbReference type="PANTHER" id="PTHR43884">
    <property type="entry name" value="ACYL-COA DEHYDROGENASE"/>
    <property type="match status" value="1"/>
</dbReference>
<keyword evidence="5 6" id="KW-0560">Oxidoreductase</keyword>
<dbReference type="PANTHER" id="PTHR43884:SF12">
    <property type="entry name" value="ISOVALERYL-COA DEHYDROGENASE, MITOCHONDRIAL-RELATED"/>
    <property type="match status" value="1"/>
</dbReference>
<evidence type="ECO:0000313" key="11">
    <source>
        <dbReference type="Proteomes" id="UP000003011"/>
    </source>
</evidence>
<dbReference type="Pfam" id="PF02770">
    <property type="entry name" value="Acyl-CoA_dh_M"/>
    <property type="match status" value="1"/>
</dbReference>
<organism evidence="10 11">
    <name type="scientific">Johnsonella ignava ATCC 51276</name>
    <dbReference type="NCBI Taxonomy" id="679200"/>
    <lineage>
        <taxon>Bacteria</taxon>
        <taxon>Bacillati</taxon>
        <taxon>Bacillota</taxon>
        <taxon>Clostridia</taxon>
        <taxon>Lachnospirales</taxon>
        <taxon>Lachnospiraceae</taxon>
        <taxon>Johnsonella</taxon>
    </lineage>
</organism>
<feature type="domain" description="Acyl-CoA dehydrogenase/oxidase C-terminal" evidence="7">
    <location>
        <begin position="227"/>
        <end position="375"/>
    </location>
</feature>
<evidence type="ECO:0008006" key="12">
    <source>
        <dbReference type="Google" id="ProtNLM"/>
    </source>
</evidence>
<dbReference type="PROSITE" id="PS00072">
    <property type="entry name" value="ACYL_COA_DH_1"/>
    <property type="match status" value="1"/>
</dbReference>
<dbReference type="InterPro" id="IPR009075">
    <property type="entry name" value="AcylCo_DH/oxidase_C"/>
</dbReference>
<keyword evidence="11" id="KW-1185">Reference proteome</keyword>
<evidence type="ECO:0000256" key="5">
    <source>
        <dbReference type="ARBA" id="ARBA00023002"/>
    </source>
</evidence>
<dbReference type="InterPro" id="IPR013786">
    <property type="entry name" value="AcylCoA_DH/ox_N"/>
</dbReference>
<comment type="cofactor">
    <cofactor evidence="1 6">
        <name>FAD</name>
        <dbReference type="ChEBI" id="CHEBI:57692"/>
    </cofactor>
</comment>
<evidence type="ECO:0000256" key="6">
    <source>
        <dbReference type="RuleBase" id="RU362125"/>
    </source>
</evidence>
<dbReference type="InterPro" id="IPR037069">
    <property type="entry name" value="AcylCoA_DH/ox_N_sf"/>
</dbReference>
<dbReference type="SUPFAM" id="SSF56645">
    <property type="entry name" value="Acyl-CoA dehydrogenase NM domain-like"/>
    <property type="match status" value="1"/>
</dbReference>
<evidence type="ECO:0000256" key="2">
    <source>
        <dbReference type="ARBA" id="ARBA00009347"/>
    </source>
</evidence>
<dbReference type="Gene3D" id="2.40.110.10">
    <property type="entry name" value="Butyryl-CoA Dehydrogenase, subunit A, domain 2"/>
    <property type="match status" value="1"/>
</dbReference>
<dbReference type="PATRIC" id="fig|679200.3.peg.443"/>
<evidence type="ECO:0000256" key="3">
    <source>
        <dbReference type="ARBA" id="ARBA00022630"/>
    </source>
</evidence>
<dbReference type="FunFam" id="2.40.110.10:FF:000001">
    <property type="entry name" value="Acyl-CoA dehydrogenase, mitochondrial"/>
    <property type="match status" value="1"/>
</dbReference>
<comment type="caution">
    <text evidence="10">The sequence shown here is derived from an EMBL/GenBank/DDBJ whole genome shotgun (WGS) entry which is preliminary data.</text>
</comment>
<dbReference type="FunFam" id="1.20.140.10:FF:000011">
    <property type="entry name" value="Medium-chain specific acyl-CoA dehydrogenase, mitochondrial"/>
    <property type="match status" value="1"/>
</dbReference>
<evidence type="ECO:0000256" key="4">
    <source>
        <dbReference type="ARBA" id="ARBA00022827"/>
    </source>
</evidence>
<dbReference type="InterPro" id="IPR046373">
    <property type="entry name" value="Acyl-CoA_Oxase/DH_mid-dom_sf"/>
</dbReference>
<dbReference type="PROSITE" id="PS00073">
    <property type="entry name" value="ACYL_COA_DH_2"/>
    <property type="match status" value="1"/>
</dbReference>
<dbReference type="InterPro" id="IPR006089">
    <property type="entry name" value="Acyl-CoA_DH_CS"/>
</dbReference>
<dbReference type="GO" id="GO:0003995">
    <property type="term" value="F:acyl-CoA dehydrogenase activity"/>
    <property type="evidence" value="ECO:0007669"/>
    <property type="project" value="InterPro"/>
</dbReference>
<evidence type="ECO:0000256" key="1">
    <source>
        <dbReference type="ARBA" id="ARBA00001974"/>
    </source>
</evidence>
<dbReference type="InterPro" id="IPR009100">
    <property type="entry name" value="AcylCoA_DH/oxidase_NM_dom_sf"/>
</dbReference>
<dbReference type="STRING" id="679200.HMPREF9333_00415"/>
<dbReference type="InterPro" id="IPR006091">
    <property type="entry name" value="Acyl-CoA_Oxase/DH_mid-dom"/>
</dbReference>
<proteinExistence type="inferred from homology"/>
<name>G5GFS6_9FIRM</name>
<dbReference type="RefSeq" id="WP_005539466.1">
    <property type="nucleotide sequence ID" value="NZ_JH378829.1"/>
</dbReference>
<dbReference type="eggNOG" id="COG1960">
    <property type="taxonomic scope" value="Bacteria"/>
</dbReference>
<dbReference type="HOGENOM" id="CLU_018204_0_2_9"/>
<sequence length="380" mass="41473">MAYIISEDAKDLLEDIKKFCDKEVREQSREFDKSGEWPAEIYKKAAELGYTALEVPEKYGGLGLSRVDIAALMEEMAKADAGFAVTISASGLGMKPVLIAGSEKQKEKVCNIVMEGGFSAFALTEPGAGSDAGSGRTVAVKDKDGYVLNGRKCFITNGGVADVYCITAMTDKEAGIKGISMFLVEKGTPGLSIGKDEDKMGIRCSNTCDVVLEDCRIPAENLIGEEGKGFKIAMQTLDQARTWMGCIATGIAQRAMEEAINYANQRVQFGKPIIKNQAIQFKIADMEIKVETARQMTVHSLTKMDMGLPFSMESAIAKCYASDIAMEVASDAIQIFGGYGYSREYPVEKFLRDAKIFQIFEGTNEIQRIVVASNMLNSRR</sequence>
<dbReference type="PIRSF" id="PIRSF016578">
    <property type="entry name" value="HsaA"/>
    <property type="match status" value="1"/>
</dbReference>
<comment type="similarity">
    <text evidence="2 6">Belongs to the acyl-CoA dehydrogenase family.</text>
</comment>
<evidence type="ECO:0000313" key="10">
    <source>
        <dbReference type="EMBL" id="EHI56350.1"/>
    </source>
</evidence>
<dbReference type="EMBL" id="ACZL01000009">
    <property type="protein sequence ID" value="EHI56350.1"/>
    <property type="molecule type" value="Genomic_DNA"/>
</dbReference>
<dbReference type="Gene3D" id="1.20.140.10">
    <property type="entry name" value="Butyryl-CoA Dehydrogenase, subunit A, domain 3"/>
    <property type="match status" value="1"/>
</dbReference>
<evidence type="ECO:0000259" key="9">
    <source>
        <dbReference type="Pfam" id="PF02771"/>
    </source>
</evidence>
<dbReference type="Pfam" id="PF02771">
    <property type="entry name" value="Acyl-CoA_dh_N"/>
    <property type="match status" value="1"/>
</dbReference>
<dbReference type="OrthoDB" id="9802447at2"/>
<dbReference type="GO" id="GO:0050660">
    <property type="term" value="F:flavin adenine dinucleotide binding"/>
    <property type="evidence" value="ECO:0007669"/>
    <property type="project" value="InterPro"/>
</dbReference>
<dbReference type="Gene3D" id="1.10.540.10">
    <property type="entry name" value="Acyl-CoA dehydrogenase/oxidase, N-terminal domain"/>
    <property type="match status" value="1"/>
</dbReference>
<dbReference type="Pfam" id="PF00441">
    <property type="entry name" value="Acyl-CoA_dh_1"/>
    <property type="match status" value="1"/>
</dbReference>
<feature type="domain" description="Acyl-CoA oxidase/dehydrogenase middle" evidence="8">
    <location>
        <begin position="120"/>
        <end position="215"/>
    </location>
</feature>
<dbReference type="SUPFAM" id="SSF47203">
    <property type="entry name" value="Acyl-CoA dehydrogenase C-terminal domain-like"/>
    <property type="match status" value="1"/>
</dbReference>
<gene>
    <name evidence="10" type="ORF">HMPREF9333_00415</name>
</gene>